<proteinExistence type="predicted"/>
<name>A0A0F9HWI7_9ZZZZ</name>
<gene>
    <name evidence="1" type="ORF">LCGC14_1948280</name>
</gene>
<feature type="non-terminal residue" evidence="1">
    <location>
        <position position="141"/>
    </location>
</feature>
<sequence>MKNPFERGFPQDLPLRPSTSAHFDWQARSRNLFDLRLPETLQALKAGILTMPIREHNALTWSWQESFLQSRLFIENKLCIQARFTPDEGCVHLELAVRNLSAGDWQEAQAVVCMRLISAPDFCDNCRARTSWWDGEWHPLE</sequence>
<evidence type="ECO:0000313" key="1">
    <source>
        <dbReference type="EMBL" id="KKL86085.1"/>
    </source>
</evidence>
<organism evidence="1">
    <name type="scientific">marine sediment metagenome</name>
    <dbReference type="NCBI Taxonomy" id="412755"/>
    <lineage>
        <taxon>unclassified sequences</taxon>
        <taxon>metagenomes</taxon>
        <taxon>ecological metagenomes</taxon>
    </lineage>
</organism>
<reference evidence="1" key="1">
    <citation type="journal article" date="2015" name="Nature">
        <title>Complex archaea that bridge the gap between prokaryotes and eukaryotes.</title>
        <authorList>
            <person name="Spang A."/>
            <person name="Saw J.H."/>
            <person name="Jorgensen S.L."/>
            <person name="Zaremba-Niedzwiedzka K."/>
            <person name="Martijn J."/>
            <person name="Lind A.E."/>
            <person name="van Eijk R."/>
            <person name="Schleper C."/>
            <person name="Guy L."/>
            <person name="Ettema T.J."/>
        </authorList>
    </citation>
    <scope>NUCLEOTIDE SEQUENCE</scope>
</reference>
<dbReference type="EMBL" id="LAZR01021218">
    <property type="protein sequence ID" value="KKL86085.1"/>
    <property type="molecule type" value="Genomic_DNA"/>
</dbReference>
<accession>A0A0F9HWI7</accession>
<protein>
    <submittedName>
        <fullName evidence="1">Uncharacterized protein</fullName>
    </submittedName>
</protein>
<dbReference type="AlphaFoldDB" id="A0A0F9HWI7"/>
<comment type="caution">
    <text evidence="1">The sequence shown here is derived from an EMBL/GenBank/DDBJ whole genome shotgun (WGS) entry which is preliminary data.</text>
</comment>